<feature type="region of interest" description="Disordered" evidence="1">
    <location>
        <begin position="498"/>
        <end position="547"/>
    </location>
</feature>
<accession>A0AA40HPV3</accession>
<feature type="region of interest" description="Disordered" evidence="1">
    <location>
        <begin position="625"/>
        <end position="657"/>
    </location>
</feature>
<dbReference type="Gene3D" id="3.10.20.90">
    <property type="entry name" value="Phosphatidylinositol 3-kinase Catalytic Subunit, Chain A, domain 1"/>
    <property type="match status" value="1"/>
</dbReference>
<evidence type="ECO:0000256" key="1">
    <source>
        <dbReference type="SAM" id="MobiDB-lite"/>
    </source>
</evidence>
<feature type="compositionally biased region" description="Pro residues" evidence="1">
    <location>
        <begin position="344"/>
        <end position="364"/>
    </location>
</feature>
<comment type="caution">
    <text evidence="3">The sequence shown here is derived from an EMBL/GenBank/DDBJ whole genome shotgun (WGS) entry which is preliminary data.</text>
</comment>
<dbReference type="FunFam" id="3.10.20.90:FF:000012">
    <property type="entry name" value="Serine/threonine-protein kinase WNK1 isoform 2"/>
    <property type="match status" value="1"/>
</dbReference>
<gene>
    <name evidence="3" type="ORF">QTO34_005685</name>
</gene>
<protein>
    <recommendedName>
        <fullName evidence="2">Serine/threonine-protein kinase WNK CCTL2 domain-containing protein</fullName>
    </recommendedName>
</protein>
<evidence type="ECO:0000313" key="3">
    <source>
        <dbReference type="EMBL" id="KAK1334677.1"/>
    </source>
</evidence>
<feature type="compositionally biased region" description="Pro residues" evidence="1">
    <location>
        <begin position="296"/>
        <end position="306"/>
    </location>
</feature>
<organism evidence="3 4">
    <name type="scientific">Cnephaeus nilssonii</name>
    <name type="common">Northern bat</name>
    <name type="synonym">Eptesicus nilssonii</name>
    <dbReference type="NCBI Taxonomy" id="3371016"/>
    <lineage>
        <taxon>Eukaryota</taxon>
        <taxon>Metazoa</taxon>
        <taxon>Chordata</taxon>
        <taxon>Craniata</taxon>
        <taxon>Vertebrata</taxon>
        <taxon>Euteleostomi</taxon>
        <taxon>Mammalia</taxon>
        <taxon>Eutheria</taxon>
        <taxon>Laurasiatheria</taxon>
        <taxon>Chiroptera</taxon>
        <taxon>Yangochiroptera</taxon>
        <taxon>Vespertilionidae</taxon>
        <taxon>Cnephaeus</taxon>
    </lineage>
</organism>
<evidence type="ECO:0000313" key="4">
    <source>
        <dbReference type="Proteomes" id="UP001177744"/>
    </source>
</evidence>
<name>A0AA40HPV3_CNENI</name>
<dbReference type="Proteomes" id="UP001177744">
    <property type="component" value="Unassembled WGS sequence"/>
</dbReference>
<dbReference type="InterPro" id="IPR050588">
    <property type="entry name" value="WNK_Ser-Thr_kinase"/>
</dbReference>
<dbReference type="InterPro" id="IPR056865">
    <property type="entry name" value="CCTL2_WNK"/>
</dbReference>
<feature type="region of interest" description="Disordered" evidence="1">
    <location>
        <begin position="296"/>
        <end position="385"/>
    </location>
</feature>
<evidence type="ECO:0000259" key="2">
    <source>
        <dbReference type="Pfam" id="PF24889"/>
    </source>
</evidence>
<reference evidence="3" key="1">
    <citation type="submission" date="2023-06" db="EMBL/GenBank/DDBJ databases">
        <title>Reference genome for the Northern bat (Eptesicus nilssonii), a most northern bat species.</title>
        <authorList>
            <person name="Laine V.N."/>
            <person name="Pulliainen A.T."/>
            <person name="Lilley T.M."/>
        </authorList>
    </citation>
    <scope>NUCLEOTIDE SEQUENCE</scope>
    <source>
        <strain evidence="3">BLF_Eptnil</strain>
        <tissue evidence="3">Kidney</tissue>
    </source>
</reference>
<feature type="region of interest" description="Disordered" evidence="1">
    <location>
        <begin position="686"/>
        <end position="714"/>
    </location>
</feature>
<proteinExistence type="predicted"/>
<feature type="compositionally biased region" description="Basic residues" evidence="1">
    <location>
        <begin position="529"/>
        <end position="540"/>
    </location>
</feature>
<dbReference type="AlphaFoldDB" id="A0AA40HPV3"/>
<dbReference type="PANTHER" id="PTHR13902">
    <property type="entry name" value="SERINE/THREONINE-PROTEIN KINASE WNK WITH NO LYSINE -RELATED"/>
    <property type="match status" value="1"/>
</dbReference>
<dbReference type="Pfam" id="PF24889">
    <property type="entry name" value="CCTL2_WNK"/>
    <property type="match status" value="1"/>
</dbReference>
<sequence>MGSECGSLHLSSSWRGGVFRVATECAPCSLQPGLPAGSILPSTRASLPPQHFPEPAVSFAPVLTGPGQPMPSGHQPPLAQPAPLPQVLAPQVLAPQPMRPLQPVPAHLPPYLASTSQVAPAQPTPIQMPPVPLQPLTQVPPQMPPPPVIPPVAPLATVDSLPSALPDLPAAGGPAGPPPSQYFSPAVILPSLPLSAAGPLPAPPALPLPTVKLPHAAGAPLAMPCQTIVPNVAATATAIPLLAVASQGVATLSIHPAVAQLPAQPVYQAAFPQMVPSDVPPSPLHTAQTVQAAPLQPAPPVLPQPRLPSVTHLPEPAAVPRGGSQILRGHPPPYAVDVTAQAPAGPPPAAVLSPPVPEGLPPAAPERLPQLPSSQAPAPMAATPSLPVQSTALPPANLPLTSGPGLSSLSSAVQLTVELAPEEQASQDTQPGLQSCERYGRLAHGHVTGTRLPGPSRGRASVDISGASLTCWGPREPLGLGQHVLEFGCPMAQAVSWSSYGGSDAPSGRELSDSGDGTFGAGRLEGRPARKHHRRSTRTRSRPERLSRPRLTILNVCNTGDKMVECQLETHNHKMVTFKFDLDGDAPDEIATYMVEHDFILQAERETFIEQMKDVMDKAEDMLSEDTDVDRGSDPGASPPPLSTCSLGSGEENRQSRANAPVYQQNVLHTGKRWFIVCPVAEHPAAEVPESSPPLPLSSVQPEASPGRTSRQAACWGQRPLPARLCTGSTRARGSAPVLCAR</sequence>
<keyword evidence="4" id="KW-1185">Reference proteome</keyword>
<dbReference type="EMBL" id="JAULJE010000015">
    <property type="protein sequence ID" value="KAK1334677.1"/>
    <property type="molecule type" value="Genomic_DNA"/>
</dbReference>
<feature type="domain" description="Serine/threonine-protein kinase WNK CCTL2" evidence="2">
    <location>
        <begin position="549"/>
        <end position="622"/>
    </location>
</feature>